<dbReference type="EMBL" id="RZYA01000016">
    <property type="protein sequence ID" value="RVU20010.1"/>
    <property type="molecule type" value="Genomic_DNA"/>
</dbReference>
<dbReference type="RefSeq" id="WP_127831264.1">
    <property type="nucleotide sequence ID" value="NZ_RZYA01000016.1"/>
</dbReference>
<sequence length="243" mass="25620">MFRSRWLCLTALAGVGLLAGCGEEKPPPPVEFGTARPAGDTLGLQPPQGAAMALSQWPDACKLVTDGELRAFLPQAKNVERKPVKVSIINFDPMADAKPGTTGDVPRGGCEFAFNLPGNGGDHVTSSNFTVTVTALADPALVSDKYREDKGDDASEQGFKDLAGSWGAQACYSVDGVVGDKVTCMQGPYEFELDGSSYAEGLVRQPGPDAKPSENLAAAAERKRLWTDKVLSQAARTVAARMS</sequence>
<accession>A0A437PCP8</accession>
<proteinExistence type="predicted"/>
<evidence type="ECO:0000313" key="2">
    <source>
        <dbReference type="Proteomes" id="UP000283128"/>
    </source>
</evidence>
<protein>
    <recommendedName>
        <fullName evidence="3">DUF3558 domain-containing protein</fullName>
    </recommendedName>
</protein>
<name>A0A437PCP8_9ACTN</name>
<dbReference type="AlphaFoldDB" id="A0A437PCP8"/>
<dbReference type="OrthoDB" id="4183777at2"/>
<evidence type="ECO:0008006" key="3">
    <source>
        <dbReference type="Google" id="ProtNLM"/>
    </source>
</evidence>
<evidence type="ECO:0000313" key="1">
    <source>
        <dbReference type="EMBL" id="RVU20010.1"/>
    </source>
</evidence>
<dbReference type="PROSITE" id="PS51257">
    <property type="entry name" value="PROKAR_LIPOPROTEIN"/>
    <property type="match status" value="1"/>
</dbReference>
<gene>
    <name evidence="1" type="ORF">EOT10_28855</name>
</gene>
<dbReference type="Proteomes" id="UP000283128">
    <property type="component" value="Unassembled WGS sequence"/>
</dbReference>
<keyword evidence="2" id="KW-1185">Reference proteome</keyword>
<organism evidence="1 2">
    <name type="scientific">Streptomyces antnestii</name>
    <dbReference type="NCBI Taxonomy" id="2494256"/>
    <lineage>
        <taxon>Bacteria</taxon>
        <taxon>Bacillati</taxon>
        <taxon>Actinomycetota</taxon>
        <taxon>Actinomycetes</taxon>
        <taxon>Kitasatosporales</taxon>
        <taxon>Streptomycetaceae</taxon>
        <taxon>Streptomyces</taxon>
    </lineage>
</organism>
<reference evidence="1 2" key="1">
    <citation type="submission" date="2019-01" db="EMBL/GenBank/DDBJ databases">
        <title>Genome sequences of Streptomyces and Rhizobium isolates collected from root and soil.</title>
        <authorList>
            <person name="Chhettri S."/>
            <person name="Sevigny J.L."/>
            <person name="Sen A."/>
            <person name="Ennis N."/>
            <person name="Tisa L."/>
        </authorList>
    </citation>
    <scope>NUCLEOTIDE SEQUENCE [LARGE SCALE GENOMIC DNA]</scope>
    <source>
        <strain evidence="1 2">San01</strain>
    </source>
</reference>
<comment type="caution">
    <text evidence="1">The sequence shown here is derived from an EMBL/GenBank/DDBJ whole genome shotgun (WGS) entry which is preliminary data.</text>
</comment>